<feature type="transmembrane region" description="Helical" evidence="6">
    <location>
        <begin position="374"/>
        <end position="400"/>
    </location>
</feature>
<dbReference type="Gene3D" id="1.20.1250.20">
    <property type="entry name" value="MFS general substrate transporter like domains"/>
    <property type="match status" value="1"/>
</dbReference>
<feature type="transmembrane region" description="Helical" evidence="6">
    <location>
        <begin position="250"/>
        <end position="271"/>
    </location>
</feature>
<dbReference type="Pfam" id="PF07690">
    <property type="entry name" value="MFS_1"/>
    <property type="match status" value="1"/>
</dbReference>
<dbReference type="GO" id="GO:0022857">
    <property type="term" value="F:transmembrane transporter activity"/>
    <property type="evidence" value="ECO:0007669"/>
    <property type="project" value="InterPro"/>
</dbReference>
<dbReference type="Proteomes" id="UP000307943">
    <property type="component" value="Unassembled WGS sequence"/>
</dbReference>
<accession>A0A5C4T9Y1</accession>
<dbReference type="InterPro" id="IPR011701">
    <property type="entry name" value="MFS"/>
</dbReference>
<dbReference type="RefSeq" id="WP_139602784.1">
    <property type="nucleotide sequence ID" value="NZ_VDCQ01000016.1"/>
</dbReference>
<dbReference type="PANTHER" id="PTHR23506">
    <property type="entry name" value="GH10249P"/>
    <property type="match status" value="1"/>
</dbReference>
<feature type="transmembrane region" description="Helical" evidence="6">
    <location>
        <begin position="140"/>
        <end position="162"/>
    </location>
</feature>
<evidence type="ECO:0000256" key="6">
    <source>
        <dbReference type="SAM" id="Phobius"/>
    </source>
</evidence>
<dbReference type="InterPro" id="IPR020846">
    <property type="entry name" value="MFS_dom"/>
</dbReference>
<protein>
    <submittedName>
        <fullName evidence="8">MFS transporter</fullName>
    </submittedName>
</protein>
<dbReference type="InterPro" id="IPR050930">
    <property type="entry name" value="MFS_Vesicular_Transporter"/>
</dbReference>
<dbReference type="InterPro" id="IPR036259">
    <property type="entry name" value="MFS_trans_sf"/>
</dbReference>
<keyword evidence="9" id="KW-1185">Reference proteome</keyword>
<dbReference type="GO" id="GO:0005886">
    <property type="term" value="C:plasma membrane"/>
    <property type="evidence" value="ECO:0007669"/>
    <property type="project" value="UniProtKB-SubCell"/>
</dbReference>
<proteinExistence type="predicted"/>
<feature type="transmembrane region" description="Helical" evidence="6">
    <location>
        <begin position="349"/>
        <end position="368"/>
    </location>
</feature>
<evidence type="ECO:0000256" key="2">
    <source>
        <dbReference type="ARBA" id="ARBA00022448"/>
    </source>
</evidence>
<evidence type="ECO:0000256" key="1">
    <source>
        <dbReference type="ARBA" id="ARBA00004651"/>
    </source>
</evidence>
<reference evidence="8 9" key="1">
    <citation type="submission" date="2019-05" db="EMBL/GenBank/DDBJ databases">
        <title>We sequenced the genome of Paenibacillus hemerocallicola KCTC 33185 for further insight into its adaptation and study the phylogeny of Paenibacillus.</title>
        <authorList>
            <person name="Narsing Rao M.P."/>
        </authorList>
    </citation>
    <scope>NUCLEOTIDE SEQUENCE [LARGE SCALE GENOMIC DNA]</scope>
    <source>
        <strain evidence="8 9">KCTC 33185</strain>
    </source>
</reference>
<comment type="caution">
    <text evidence="8">The sequence shown here is derived from an EMBL/GenBank/DDBJ whole genome shotgun (WGS) entry which is preliminary data.</text>
</comment>
<sequence length="417" mass="43676">MTITNGNAKRPITLVALVTAFCLLGDSMLYVVLPIYWKEAGLTSLWQVGILLSVNRFVRLPLNPLIGWLYNKMPLRVGLVTAVLLGALTTAGYGLFQGFAAWLILRSVWGVAWSLLRMGGFLTVIAYSDNSNRGRWMGRYNGLSRIGSLFGMLLGGLLAPVFGLTPVALAFGIVALAGLPAVGIFMPNGDKAAPPRPSSPADDGQAEAGPVAWYKSAAVRKAIATGLVLSMLQAILTATLSLVIDTNYSGVQTLFGIALAGTALAGVLQAVRWTAEPLLASWFGRLSDGRRGRLPLFVASLLASAAGFALMPWPLPFALWLAAVLLVMIAGTAMSTLMDALASDAARTASVVAVMTAYSVATDLGSAIGPAATYALAGWAGGLVPAYVGSSVIFAAFALWHFPRRRQRAASDMAGSA</sequence>
<evidence type="ECO:0000259" key="7">
    <source>
        <dbReference type="PROSITE" id="PS50850"/>
    </source>
</evidence>
<evidence type="ECO:0000256" key="5">
    <source>
        <dbReference type="ARBA" id="ARBA00023136"/>
    </source>
</evidence>
<feature type="domain" description="Major facilitator superfamily (MFS) profile" evidence="7">
    <location>
        <begin position="11"/>
        <end position="407"/>
    </location>
</feature>
<gene>
    <name evidence="8" type="ORF">FE784_13800</name>
</gene>
<keyword evidence="5 6" id="KW-0472">Membrane</keyword>
<feature type="transmembrane region" description="Helical" evidence="6">
    <location>
        <begin position="12"/>
        <end position="37"/>
    </location>
</feature>
<feature type="transmembrane region" description="Helical" evidence="6">
    <location>
        <begin position="108"/>
        <end position="128"/>
    </location>
</feature>
<dbReference type="OrthoDB" id="5338069at2"/>
<organism evidence="8 9">
    <name type="scientific">Paenibacillus hemerocallicola</name>
    <dbReference type="NCBI Taxonomy" id="1172614"/>
    <lineage>
        <taxon>Bacteria</taxon>
        <taxon>Bacillati</taxon>
        <taxon>Bacillota</taxon>
        <taxon>Bacilli</taxon>
        <taxon>Bacillales</taxon>
        <taxon>Paenibacillaceae</taxon>
        <taxon>Paenibacillus</taxon>
    </lineage>
</organism>
<keyword evidence="3 6" id="KW-0812">Transmembrane</keyword>
<dbReference type="PROSITE" id="PS50850">
    <property type="entry name" value="MFS"/>
    <property type="match status" value="1"/>
</dbReference>
<feature type="transmembrane region" description="Helical" evidence="6">
    <location>
        <begin position="74"/>
        <end position="96"/>
    </location>
</feature>
<comment type="subcellular location">
    <subcellularLocation>
        <location evidence="1">Cell membrane</location>
        <topology evidence="1">Multi-pass membrane protein</topology>
    </subcellularLocation>
</comment>
<dbReference type="AlphaFoldDB" id="A0A5C4T9Y1"/>
<feature type="transmembrane region" description="Helical" evidence="6">
    <location>
        <begin position="222"/>
        <end position="244"/>
    </location>
</feature>
<evidence type="ECO:0000313" key="8">
    <source>
        <dbReference type="EMBL" id="TNJ65722.1"/>
    </source>
</evidence>
<feature type="transmembrane region" description="Helical" evidence="6">
    <location>
        <begin position="168"/>
        <end position="186"/>
    </location>
</feature>
<evidence type="ECO:0000313" key="9">
    <source>
        <dbReference type="Proteomes" id="UP000307943"/>
    </source>
</evidence>
<dbReference type="PANTHER" id="PTHR23506:SF23">
    <property type="entry name" value="GH10249P"/>
    <property type="match status" value="1"/>
</dbReference>
<dbReference type="SUPFAM" id="SSF103473">
    <property type="entry name" value="MFS general substrate transporter"/>
    <property type="match status" value="1"/>
</dbReference>
<name>A0A5C4T9Y1_9BACL</name>
<feature type="transmembrane region" description="Helical" evidence="6">
    <location>
        <begin position="43"/>
        <end position="62"/>
    </location>
</feature>
<evidence type="ECO:0000256" key="3">
    <source>
        <dbReference type="ARBA" id="ARBA00022692"/>
    </source>
</evidence>
<keyword evidence="4 6" id="KW-1133">Transmembrane helix</keyword>
<evidence type="ECO:0000256" key="4">
    <source>
        <dbReference type="ARBA" id="ARBA00022989"/>
    </source>
</evidence>
<dbReference type="EMBL" id="VDCQ01000016">
    <property type="protein sequence ID" value="TNJ65722.1"/>
    <property type="molecule type" value="Genomic_DNA"/>
</dbReference>
<feature type="transmembrane region" description="Helical" evidence="6">
    <location>
        <begin position="292"/>
        <end position="311"/>
    </location>
</feature>
<feature type="transmembrane region" description="Helical" evidence="6">
    <location>
        <begin position="317"/>
        <end position="337"/>
    </location>
</feature>
<keyword evidence="2" id="KW-0813">Transport</keyword>